<sequence>MNANRNEYLTNLPTNNIPDEFKSIDKTFVTENTVKLGSRTRNQQKKKTKTRKISIDKINKGSSRLAQPKIKQQSLEDSSWKIKKSVLNYKASKRILSLSKPKTVKVPKEITPQTSFQSTVSAKALHYKPTARILELAKPKNYETVDERDYESDFFDEFQY</sequence>
<gene>
    <name evidence="2" type="ORF">NQ315_003751</name>
</gene>
<accession>A0AAV8VIC6</accession>
<dbReference type="PANTHER" id="PTHR15901:SF16">
    <property type="entry name" value="TESTICULAR HAPLOID EXPRESSED GENE PROTEIN"/>
    <property type="match status" value="1"/>
</dbReference>
<comment type="caution">
    <text evidence="2">The sequence shown here is derived from an EMBL/GenBank/DDBJ whole genome shotgun (WGS) entry which is preliminary data.</text>
</comment>
<dbReference type="InterPro" id="IPR006623">
    <property type="entry name" value="THEG"/>
</dbReference>
<evidence type="ECO:0000256" key="1">
    <source>
        <dbReference type="ARBA" id="ARBA00022737"/>
    </source>
</evidence>
<dbReference type="InterPro" id="IPR042401">
    <property type="entry name" value="SPMAP2-like"/>
</dbReference>
<name>A0AAV8VIC6_9CUCU</name>
<proteinExistence type="predicted"/>
<organism evidence="2 3">
    <name type="scientific">Exocentrus adspersus</name>
    <dbReference type="NCBI Taxonomy" id="1586481"/>
    <lineage>
        <taxon>Eukaryota</taxon>
        <taxon>Metazoa</taxon>
        <taxon>Ecdysozoa</taxon>
        <taxon>Arthropoda</taxon>
        <taxon>Hexapoda</taxon>
        <taxon>Insecta</taxon>
        <taxon>Pterygota</taxon>
        <taxon>Neoptera</taxon>
        <taxon>Endopterygota</taxon>
        <taxon>Coleoptera</taxon>
        <taxon>Polyphaga</taxon>
        <taxon>Cucujiformia</taxon>
        <taxon>Chrysomeloidea</taxon>
        <taxon>Cerambycidae</taxon>
        <taxon>Lamiinae</taxon>
        <taxon>Acanthocinini</taxon>
        <taxon>Exocentrus</taxon>
    </lineage>
</organism>
<dbReference type="Proteomes" id="UP001159042">
    <property type="component" value="Unassembled WGS sequence"/>
</dbReference>
<keyword evidence="3" id="KW-1185">Reference proteome</keyword>
<dbReference type="AlphaFoldDB" id="A0AAV8VIC6"/>
<dbReference type="PANTHER" id="PTHR15901">
    <property type="entry name" value="TESTICULAR HAPLOID EXPRESSED GENE PROTEIN"/>
    <property type="match status" value="1"/>
</dbReference>
<evidence type="ECO:0000313" key="2">
    <source>
        <dbReference type="EMBL" id="KAJ8913842.1"/>
    </source>
</evidence>
<protein>
    <submittedName>
        <fullName evidence="2">Uncharacterized protein</fullName>
    </submittedName>
</protein>
<dbReference type="Pfam" id="PF14912">
    <property type="entry name" value="THEG"/>
    <property type="match status" value="1"/>
</dbReference>
<dbReference type="EMBL" id="JANEYG010000086">
    <property type="protein sequence ID" value="KAJ8913842.1"/>
    <property type="molecule type" value="Genomic_DNA"/>
</dbReference>
<dbReference type="SMART" id="SM00705">
    <property type="entry name" value="THEG"/>
    <property type="match status" value="2"/>
</dbReference>
<evidence type="ECO:0000313" key="3">
    <source>
        <dbReference type="Proteomes" id="UP001159042"/>
    </source>
</evidence>
<keyword evidence="1" id="KW-0677">Repeat</keyword>
<reference evidence="2 3" key="1">
    <citation type="journal article" date="2023" name="Insect Mol. Biol.">
        <title>Genome sequencing provides insights into the evolution of gene families encoding plant cell wall-degrading enzymes in longhorned beetles.</title>
        <authorList>
            <person name="Shin N.R."/>
            <person name="Okamura Y."/>
            <person name="Kirsch R."/>
            <person name="Pauchet Y."/>
        </authorList>
    </citation>
    <scope>NUCLEOTIDE SEQUENCE [LARGE SCALE GENOMIC DNA]</scope>
    <source>
        <strain evidence="2">EAD_L_NR</strain>
    </source>
</reference>